<dbReference type="InterPro" id="IPR003527">
    <property type="entry name" value="MAP_kinase_CS"/>
</dbReference>
<dbReference type="PROSITE" id="PS00108">
    <property type="entry name" value="PROTEIN_KINASE_ST"/>
    <property type="match status" value="1"/>
</dbReference>
<evidence type="ECO:0000256" key="7">
    <source>
        <dbReference type="ARBA" id="ARBA00047592"/>
    </source>
</evidence>
<dbReference type="InterPro" id="IPR008271">
    <property type="entry name" value="Ser/Thr_kinase_AS"/>
</dbReference>
<keyword evidence="6 9" id="KW-0067">ATP-binding</keyword>
<feature type="domain" description="Protein kinase" evidence="12">
    <location>
        <begin position="15"/>
        <end position="304"/>
    </location>
</feature>
<dbReference type="VEuPathDB" id="GiardiaDB:SS50377_23523"/>
<evidence type="ECO:0000256" key="11">
    <source>
        <dbReference type="RuleBase" id="RU361165"/>
    </source>
</evidence>
<comment type="catalytic activity">
    <reaction evidence="7 11">
        <text>L-threonyl-[protein] + ATP = O-phospho-L-threonyl-[protein] + ADP + H(+)</text>
        <dbReference type="Rhea" id="RHEA:46608"/>
        <dbReference type="Rhea" id="RHEA-COMP:11060"/>
        <dbReference type="Rhea" id="RHEA-COMP:11605"/>
        <dbReference type="ChEBI" id="CHEBI:15378"/>
        <dbReference type="ChEBI" id="CHEBI:30013"/>
        <dbReference type="ChEBI" id="CHEBI:30616"/>
        <dbReference type="ChEBI" id="CHEBI:61977"/>
        <dbReference type="ChEBI" id="CHEBI:456216"/>
        <dbReference type="EC" id="2.7.11.24"/>
    </reaction>
</comment>
<protein>
    <recommendedName>
        <fullName evidence="1 11">Mitogen-activated protein kinase</fullName>
        <ecNumber evidence="1 11">2.7.11.24</ecNumber>
    </recommendedName>
</protein>
<accession>V6LV44</accession>
<reference evidence="14" key="2">
    <citation type="submission" date="2020-12" db="EMBL/GenBank/DDBJ databases">
        <title>New Spironucleus salmonicida genome in near-complete chromosomes.</title>
        <authorList>
            <person name="Xu F."/>
            <person name="Kurt Z."/>
            <person name="Jimenez-Gonzalez A."/>
            <person name="Astvaldsson A."/>
            <person name="Andersson J.O."/>
            <person name="Svard S.G."/>
        </authorList>
    </citation>
    <scope>NUCLEOTIDE SEQUENCE</scope>
    <source>
        <strain evidence="14">ATCC 50377</strain>
    </source>
</reference>
<dbReference type="Gene3D" id="3.30.200.20">
    <property type="entry name" value="Phosphorylase Kinase, domain 1"/>
    <property type="match status" value="1"/>
</dbReference>
<keyword evidence="5 11" id="KW-0418">Kinase</keyword>
<evidence type="ECO:0000313" key="13">
    <source>
        <dbReference type="EMBL" id="EST48507.1"/>
    </source>
</evidence>
<dbReference type="Gene3D" id="1.10.510.10">
    <property type="entry name" value="Transferase(Phosphotransferase) domain 1"/>
    <property type="match status" value="1"/>
</dbReference>
<dbReference type="GO" id="GO:0005524">
    <property type="term" value="F:ATP binding"/>
    <property type="evidence" value="ECO:0007669"/>
    <property type="project" value="UniProtKB-UniRule"/>
</dbReference>
<evidence type="ECO:0000256" key="5">
    <source>
        <dbReference type="ARBA" id="ARBA00022777"/>
    </source>
</evidence>
<dbReference type="SUPFAM" id="SSF56112">
    <property type="entry name" value="Protein kinase-like (PK-like)"/>
    <property type="match status" value="1"/>
</dbReference>
<keyword evidence="4 9" id="KW-0547">Nucleotide-binding</keyword>
<dbReference type="AlphaFoldDB" id="V6LV44"/>
<dbReference type="Proteomes" id="UP000018208">
    <property type="component" value="Unassembled WGS sequence"/>
</dbReference>
<dbReference type="FunFam" id="1.10.510.10:FF:000238">
    <property type="entry name" value="Mitogen-activated protein kinase"/>
    <property type="match status" value="1"/>
</dbReference>
<dbReference type="InterPro" id="IPR050117">
    <property type="entry name" value="MAPK"/>
</dbReference>
<reference evidence="13 14" key="1">
    <citation type="journal article" date="2014" name="PLoS Genet.">
        <title>The Genome of Spironucleus salmonicida Highlights a Fish Pathogen Adapted to Fluctuating Environments.</title>
        <authorList>
            <person name="Xu F."/>
            <person name="Jerlstrom-Hultqvist J."/>
            <person name="Einarsson E."/>
            <person name="Astvaldsson A."/>
            <person name="Svard S.G."/>
            <person name="Andersson J.O."/>
        </authorList>
    </citation>
    <scope>NUCLEOTIDE SEQUENCE</scope>
    <source>
        <strain evidence="14">ATCC 50377</strain>
    </source>
</reference>
<dbReference type="EMBL" id="KI545981">
    <property type="protein sequence ID" value="EST48507.1"/>
    <property type="molecule type" value="Genomic_DNA"/>
</dbReference>
<evidence type="ECO:0000256" key="9">
    <source>
        <dbReference type="PROSITE-ProRule" id="PRU10141"/>
    </source>
</evidence>
<name>V6LV44_9EUKA</name>
<dbReference type="InterPro" id="IPR017441">
    <property type="entry name" value="Protein_kinase_ATP_BS"/>
</dbReference>
<dbReference type="FunFam" id="3.30.200.20:FF:000166">
    <property type="entry name" value="Mitogen-activated protein kinase"/>
    <property type="match status" value="1"/>
</dbReference>
<organism evidence="13">
    <name type="scientific">Spironucleus salmonicida</name>
    <dbReference type="NCBI Taxonomy" id="348837"/>
    <lineage>
        <taxon>Eukaryota</taxon>
        <taxon>Metamonada</taxon>
        <taxon>Diplomonadida</taxon>
        <taxon>Hexamitidae</taxon>
        <taxon>Hexamitinae</taxon>
        <taxon>Spironucleus</taxon>
    </lineage>
</organism>
<evidence type="ECO:0000256" key="10">
    <source>
        <dbReference type="RuleBase" id="RU000304"/>
    </source>
</evidence>
<evidence type="ECO:0000256" key="6">
    <source>
        <dbReference type="ARBA" id="ARBA00022840"/>
    </source>
</evidence>
<evidence type="ECO:0000259" key="12">
    <source>
        <dbReference type="PROSITE" id="PS50011"/>
    </source>
</evidence>
<keyword evidence="2 10" id="KW-0723">Serine/threonine-protein kinase</keyword>
<comment type="similarity">
    <text evidence="11">Belongs to the protein kinase superfamily. Ser/Thr protein kinase family. MAP kinase subfamily.</text>
</comment>
<evidence type="ECO:0000256" key="8">
    <source>
        <dbReference type="ARBA" id="ARBA00048312"/>
    </source>
</evidence>
<evidence type="ECO:0000256" key="2">
    <source>
        <dbReference type="ARBA" id="ARBA00022527"/>
    </source>
</evidence>
<proteinExistence type="inferred from homology"/>
<gene>
    <name evidence="13" type="ORF">SS50377_11117</name>
    <name evidence="14" type="ORF">SS50377_23523</name>
</gene>
<sequence length="355" mass="40740">MSKDPEVEKHVLKRYELIHKVGKGAYGIVWKAKNRKTGELVALKKIFQAFQNEQDAQRTYREVMFLNLFSHENIIKLQNVMKAENGMDLYLVFDFMESDLHHVIQAGMLQDAHKQYIFYQILKSMKYLHSGALLHRDLKPSNCLINSACTIKIADFGLARSLQEEDGQAGQKPVYTDYVATRWYRPPELLLGSPAYDKPVDIWALGCILGEMISGRPLFPGSSATNQIDLVLQVTGKPTKDDIDSLKSPYAASMLEQIPQPKQRNLKEIFPKATSEALDLIQGMLHFNPQQRLTIEQALNHPYVAQFRQEETETTANIFKIPVSDNIKLSVEEYKQKLYADILERKKHSKEKQEE</sequence>
<dbReference type="InterPro" id="IPR011009">
    <property type="entry name" value="Kinase-like_dom_sf"/>
</dbReference>
<keyword evidence="11" id="KW-0460">Magnesium</keyword>
<dbReference type="InterPro" id="IPR000719">
    <property type="entry name" value="Prot_kinase_dom"/>
</dbReference>
<dbReference type="EMBL" id="AUWU02000004">
    <property type="protein sequence ID" value="KAH0573588.1"/>
    <property type="molecule type" value="Genomic_DNA"/>
</dbReference>
<dbReference type="PANTHER" id="PTHR24055">
    <property type="entry name" value="MITOGEN-ACTIVATED PROTEIN KINASE"/>
    <property type="match status" value="1"/>
</dbReference>
<dbReference type="CDD" id="cd07852">
    <property type="entry name" value="STKc_MAPK15-like"/>
    <property type="match status" value="1"/>
</dbReference>
<dbReference type="EC" id="2.7.11.24" evidence="1 11"/>
<dbReference type="GO" id="GO:0004707">
    <property type="term" value="F:MAP kinase activity"/>
    <property type="evidence" value="ECO:0007669"/>
    <property type="project" value="UniProtKB-EC"/>
</dbReference>
<evidence type="ECO:0000256" key="1">
    <source>
        <dbReference type="ARBA" id="ARBA00012411"/>
    </source>
</evidence>
<evidence type="ECO:0000256" key="3">
    <source>
        <dbReference type="ARBA" id="ARBA00022679"/>
    </source>
</evidence>
<comment type="catalytic activity">
    <reaction evidence="8">
        <text>L-seryl-[protein] + ATP = O-phospho-L-seryl-[protein] + ADP + H(+)</text>
        <dbReference type="Rhea" id="RHEA:17989"/>
        <dbReference type="Rhea" id="RHEA-COMP:9863"/>
        <dbReference type="Rhea" id="RHEA-COMP:11604"/>
        <dbReference type="ChEBI" id="CHEBI:15378"/>
        <dbReference type="ChEBI" id="CHEBI:29999"/>
        <dbReference type="ChEBI" id="CHEBI:30616"/>
        <dbReference type="ChEBI" id="CHEBI:83421"/>
        <dbReference type="ChEBI" id="CHEBI:456216"/>
        <dbReference type="EC" id="2.7.11.24"/>
    </reaction>
</comment>
<dbReference type="OrthoDB" id="192887at2759"/>
<dbReference type="SMART" id="SM00220">
    <property type="entry name" value="S_TKc"/>
    <property type="match status" value="1"/>
</dbReference>
<evidence type="ECO:0000256" key="4">
    <source>
        <dbReference type="ARBA" id="ARBA00022741"/>
    </source>
</evidence>
<evidence type="ECO:0000313" key="15">
    <source>
        <dbReference type="Proteomes" id="UP000018208"/>
    </source>
</evidence>
<dbReference type="PROSITE" id="PS50011">
    <property type="entry name" value="PROTEIN_KINASE_DOM"/>
    <property type="match status" value="1"/>
</dbReference>
<dbReference type="PROSITE" id="PS00107">
    <property type="entry name" value="PROTEIN_KINASE_ATP"/>
    <property type="match status" value="1"/>
</dbReference>
<dbReference type="PROSITE" id="PS01351">
    <property type="entry name" value="MAPK"/>
    <property type="match status" value="1"/>
</dbReference>
<feature type="binding site" evidence="9">
    <location>
        <position position="44"/>
    </location>
    <ligand>
        <name>ATP</name>
        <dbReference type="ChEBI" id="CHEBI:30616"/>
    </ligand>
</feature>
<evidence type="ECO:0000313" key="14">
    <source>
        <dbReference type="EMBL" id="KAH0573588.1"/>
    </source>
</evidence>
<keyword evidence="3 11" id="KW-0808">Transferase</keyword>
<dbReference type="Pfam" id="PF00069">
    <property type="entry name" value="Pkinase"/>
    <property type="match status" value="1"/>
</dbReference>
<comment type="activity regulation">
    <text evidence="11">Activated by threonine and tyrosine phosphorylation.</text>
</comment>
<comment type="cofactor">
    <cofactor evidence="11">
        <name>Mg(2+)</name>
        <dbReference type="ChEBI" id="CHEBI:18420"/>
    </cofactor>
</comment>
<keyword evidence="15" id="KW-1185">Reference proteome</keyword>